<evidence type="ECO:0000259" key="3">
    <source>
        <dbReference type="Pfam" id="PF09917"/>
    </source>
</evidence>
<name>A0A849I564_9HYPH</name>
<dbReference type="PANTHER" id="PTHR36919">
    <property type="entry name" value="BLR1215 PROTEIN"/>
    <property type="match status" value="1"/>
</dbReference>
<dbReference type="RefSeq" id="WP_171217938.1">
    <property type="nucleotide sequence ID" value="NZ_JABEPP010000002.1"/>
</dbReference>
<comment type="caution">
    <text evidence="4">The sequence shown here is derived from an EMBL/GenBank/DDBJ whole genome shotgun (WGS) entry which is preliminary data.</text>
</comment>
<dbReference type="Proteomes" id="UP000564885">
    <property type="component" value="Unassembled WGS sequence"/>
</dbReference>
<keyword evidence="5" id="KW-1185">Reference proteome</keyword>
<accession>A0A849I564</accession>
<dbReference type="Pfam" id="PF09917">
    <property type="entry name" value="DUF2147"/>
    <property type="match status" value="1"/>
</dbReference>
<feature type="region of interest" description="Disordered" evidence="1">
    <location>
        <begin position="156"/>
        <end position="197"/>
    </location>
</feature>
<proteinExistence type="predicted"/>
<dbReference type="InterPro" id="IPR019223">
    <property type="entry name" value="DUF2147"/>
</dbReference>
<dbReference type="AlphaFoldDB" id="A0A849I564"/>
<gene>
    <name evidence="4" type="ORF">HJG44_08725</name>
</gene>
<dbReference type="EMBL" id="JABEPP010000002">
    <property type="protein sequence ID" value="NNM72471.1"/>
    <property type="molecule type" value="Genomic_DNA"/>
</dbReference>
<evidence type="ECO:0000256" key="2">
    <source>
        <dbReference type="SAM" id="SignalP"/>
    </source>
</evidence>
<sequence>MMVKTPAALFGLAAGLLAACPSSAAPARDPSGTWLTEDERARIRVEKCGPTQENLCGYVVWMKPQEGEDPSAKRDSKNPDPRKRNRPVLGHQLMMGLTLNDEGRYVGKIYNNEDGKSYDVTVWSEQPGTLNVRGCLIAFLCSTQIWTRTNSVLPGQLAGATGTPGGPTPDPEWASRPPVTPASAAPAQRREQPRPKP</sequence>
<feature type="compositionally biased region" description="Basic and acidic residues" evidence="1">
    <location>
        <begin position="188"/>
        <end position="197"/>
    </location>
</feature>
<evidence type="ECO:0000313" key="4">
    <source>
        <dbReference type="EMBL" id="NNM72471.1"/>
    </source>
</evidence>
<feature type="domain" description="DUF2147" evidence="3">
    <location>
        <begin position="32"/>
        <end position="148"/>
    </location>
</feature>
<dbReference type="Gene3D" id="2.40.128.520">
    <property type="match status" value="1"/>
</dbReference>
<dbReference type="PANTHER" id="PTHR36919:SF2">
    <property type="entry name" value="BLL6627 PROTEIN"/>
    <property type="match status" value="1"/>
</dbReference>
<dbReference type="PROSITE" id="PS51257">
    <property type="entry name" value="PROKAR_LIPOPROTEIN"/>
    <property type="match status" value="1"/>
</dbReference>
<evidence type="ECO:0000313" key="5">
    <source>
        <dbReference type="Proteomes" id="UP000564885"/>
    </source>
</evidence>
<organism evidence="4 5">
    <name type="scientific">Enterovirga aerilata</name>
    <dbReference type="NCBI Taxonomy" id="2730920"/>
    <lineage>
        <taxon>Bacteria</taxon>
        <taxon>Pseudomonadati</taxon>
        <taxon>Pseudomonadota</taxon>
        <taxon>Alphaproteobacteria</taxon>
        <taxon>Hyphomicrobiales</taxon>
        <taxon>Methylobacteriaceae</taxon>
        <taxon>Enterovirga</taxon>
    </lineage>
</organism>
<feature type="signal peptide" evidence="2">
    <location>
        <begin position="1"/>
        <end position="24"/>
    </location>
</feature>
<evidence type="ECO:0000256" key="1">
    <source>
        <dbReference type="SAM" id="MobiDB-lite"/>
    </source>
</evidence>
<feature type="region of interest" description="Disordered" evidence="1">
    <location>
        <begin position="66"/>
        <end position="88"/>
    </location>
</feature>
<keyword evidence="2" id="KW-0732">Signal</keyword>
<feature type="compositionally biased region" description="Basic and acidic residues" evidence="1">
    <location>
        <begin position="70"/>
        <end position="82"/>
    </location>
</feature>
<protein>
    <submittedName>
        <fullName evidence="4">DUF2147 domain-containing protein</fullName>
    </submittedName>
</protein>
<reference evidence="4 5" key="1">
    <citation type="submission" date="2020-04" db="EMBL/GenBank/DDBJ databases">
        <title>Enterovirga sp. isolate from soil.</title>
        <authorList>
            <person name="Chea S."/>
            <person name="Kim D.-U."/>
        </authorList>
    </citation>
    <scope>NUCLEOTIDE SEQUENCE [LARGE SCALE GENOMIC DNA]</scope>
    <source>
        <strain evidence="4 5">DB1703</strain>
    </source>
</reference>
<feature type="chain" id="PRO_5032848098" evidence="2">
    <location>
        <begin position="25"/>
        <end position="197"/>
    </location>
</feature>